<sequence length="137" mass="15583">MSNLNLYIYIYINIYSPTSKGGGDGEQAEGKINISSIPIIIQISLYAVKLRRHTPHRRTRSNSHCVHTLTHLHRNTKSTKGVKGLQQNGLELKQWIKISGIRVFHCKLCVKEKLPNVFTQEAAFAKLVKKVFVSKEK</sequence>
<reference evidence="1 2" key="1">
    <citation type="submission" date="2021-06" db="EMBL/GenBank/DDBJ databases">
        <authorList>
            <person name="Palmer J.M."/>
        </authorList>
    </citation>
    <scope>NUCLEOTIDE SEQUENCE [LARGE SCALE GENOMIC DNA]</scope>
    <source>
        <strain evidence="1 2">GA_2019</strain>
        <tissue evidence="1">Muscle</tissue>
    </source>
</reference>
<protein>
    <submittedName>
        <fullName evidence="1">Uncharacterized protein</fullName>
    </submittedName>
</protein>
<evidence type="ECO:0000313" key="2">
    <source>
        <dbReference type="Proteomes" id="UP001476798"/>
    </source>
</evidence>
<keyword evidence="2" id="KW-1185">Reference proteome</keyword>
<dbReference type="EMBL" id="JAHRIO010080082">
    <property type="protein sequence ID" value="MEQ2183951.1"/>
    <property type="molecule type" value="Genomic_DNA"/>
</dbReference>
<organism evidence="1 2">
    <name type="scientific">Goodea atripinnis</name>
    <dbReference type="NCBI Taxonomy" id="208336"/>
    <lineage>
        <taxon>Eukaryota</taxon>
        <taxon>Metazoa</taxon>
        <taxon>Chordata</taxon>
        <taxon>Craniata</taxon>
        <taxon>Vertebrata</taxon>
        <taxon>Euteleostomi</taxon>
        <taxon>Actinopterygii</taxon>
        <taxon>Neopterygii</taxon>
        <taxon>Teleostei</taxon>
        <taxon>Neoteleostei</taxon>
        <taxon>Acanthomorphata</taxon>
        <taxon>Ovalentaria</taxon>
        <taxon>Atherinomorphae</taxon>
        <taxon>Cyprinodontiformes</taxon>
        <taxon>Goodeidae</taxon>
        <taxon>Goodea</taxon>
    </lineage>
</organism>
<comment type="caution">
    <text evidence="1">The sequence shown here is derived from an EMBL/GenBank/DDBJ whole genome shotgun (WGS) entry which is preliminary data.</text>
</comment>
<evidence type="ECO:0000313" key="1">
    <source>
        <dbReference type="EMBL" id="MEQ2183951.1"/>
    </source>
</evidence>
<proteinExistence type="predicted"/>
<accession>A0ABV0PKJ4</accession>
<name>A0ABV0PKJ4_9TELE</name>
<gene>
    <name evidence="1" type="ORF">GOODEAATRI_003150</name>
</gene>
<dbReference type="Proteomes" id="UP001476798">
    <property type="component" value="Unassembled WGS sequence"/>
</dbReference>